<dbReference type="InterPro" id="IPR006530">
    <property type="entry name" value="YD"/>
</dbReference>
<feature type="non-terminal residue" evidence="1">
    <location>
        <position position="76"/>
    </location>
</feature>
<dbReference type="AlphaFoldDB" id="A0ABD5DH10"/>
<sequence length="76" mass="8406">ITTYSNYDGLGNVGKITDPNGFVIDLSYDARGRVISKKETLASDQIRTTTYQYGAFGITQTETNGMRETINYNDNG</sequence>
<accession>A0ABD5DH10</accession>
<proteinExistence type="predicted"/>
<dbReference type="EMBL" id="VMBB01001736">
    <property type="protein sequence ID" value="MDR8264371.1"/>
    <property type="molecule type" value="Genomic_DNA"/>
</dbReference>
<gene>
    <name evidence="1" type="ORF">FPK87_28520</name>
</gene>
<dbReference type="Gene3D" id="2.180.10.10">
    <property type="entry name" value="RHS repeat-associated core"/>
    <property type="match status" value="1"/>
</dbReference>
<organism evidence="1">
    <name type="scientific">Acinetobacter baumannii</name>
    <dbReference type="NCBI Taxonomy" id="470"/>
    <lineage>
        <taxon>Bacteria</taxon>
        <taxon>Pseudomonadati</taxon>
        <taxon>Pseudomonadota</taxon>
        <taxon>Gammaproteobacteria</taxon>
        <taxon>Moraxellales</taxon>
        <taxon>Moraxellaceae</taxon>
        <taxon>Acinetobacter</taxon>
        <taxon>Acinetobacter calcoaceticus/baumannii complex</taxon>
    </lineage>
</organism>
<feature type="non-terminal residue" evidence="1">
    <location>
        <position position="1"/>
    </location>
</feature>
<name>A0ABD5DH10_ACIBA</name>
<reference evidence="1" key="1">
    <citation type="submission" date="2019-07" db="EMBL/GenBank/DDBJ databases">
        <title>Biological characteristics of mucoid Acinetobacter baumannii from a general hospital in China.</title>
        <authorList>
            <person name="Hua X."/>
            <person name="Yu Y."/>
        </authorList>
    </citation>
    <scope>NUCLEOTIDE SEQUENCE [LARGE SCALE GENOMIC DNA]</scope>
    <source>
        <strain evidence="1">N41</strain>
    </source>
</reference>
<protein>
    <submittedName>
        <fullName evidence="1">RHS repeat protein</fullName>
    </submittedName>
</protein>
<evidence type="ECO:0000313" key="1">
    <source>
        <dbReference type="EMBL" id="MDR8264371.1"/>
    </source>
</evidence>
<dbReference type="Pfam" id="PF05593">
    <property type="entry name" value="RHS_repeat"/>
    <property type="match status" value="1"/>
</dbReference>
<comment type="caution">
    <text evidence="1">The sequence shown here is derived from an EMBL/GenBank/DDBJ whole genome shotgun (WGS) entry which is preliminary data.</text>
</comment>
<dbReference type="InterPro" id="IPR031325">
    <property type="entry name" value="RHS_repeat"/>
</dbReference>
<dbReference type="NCBIfam" id="TIGR01643">
    <property type="entry name" value="YD_repeat_2x"/>
    <property type="match status" value="1"/>
</dbReference>